<evidence type="ECO:0000313" key="1">
    <source>
        <dbReference type="EMBL" id="SNS18331.1"/>
    </source>
</evidence>
<accession>A0A239CF91</accession>
<organism evidence="1 2">
    <name type="scientific">Anaerovirgula multivorans</name>
    <dbReference type="NCBI Taxonomy" id="312168"/>
    <lineage>
        <taxon>Bacteria</taxon>
        <taxon>Bacillati</taxon>
        <taxon>Bacillota</taxon>
        <taxon>Clostridia</taxon>
        <taxon>Peptostreptococcales</taxon>
        <taxon>Natronincolaceae</taxon>
        <taxon>Anaerovirgula</taxon>
    </lineage>
</organism>
<protein>
    <submittedName>
        <fullName evidence="1">Uncharacterized protein</fullName>
    </submittedName>
</protein>
<name>A0A239CF91_9FIRM</name>
<keyword evidence="2" id="KW-1185">Reference proteome</keyword>
<evidence type="ECO:0000313" key="2">
    <source>
        <dbReference type="Proteomes" id="UP000198304"/>
    </source>
</evidence>
<reference evidence="1 2" key="1">
    <citation type="submission" date="2017-06" db="EMBL/GenBank/DDBJ databases">
        <authorList>
            <person name="Kim H.J."/>
            <person name="Triplett B.A."/>
        </authorList>
    </citation>
    <scope>NUCLEOTIDE SEQUENCE [LARGE SCALE GENOMIC DNA]</scope>
    <source>
        <strain evidence="1 2">SCA</strain>
    </source>
</reference>
<gene>
    <name evidence="1" type="ORF">SAMN05446037_1005157</name>
</gene>
<dbReference type="Proteomes" id="UP000198304">
    <property type="component" value="Unassembled WGS sequence"/>
</dbReference>
<proteinExistence type="predicted"/>
<dbReference type="EMBL" id="FZOJ01000005">
    <property type="protein sequence ID" value="SNS18331.1"/>
    <property type="molecule type" value="Genomic_DNA"/>
</dbReference>
<dbReference type="AlphaFoldDB" id="A0A239CF91"/>
<sequence>MRSRKESKPAEVRNTTEALRFIEDILVNVAVIEK</sequence>